<dbReference type="PROSITE" id="PS50850">
    <property type="entry name" value="MFS"/>
    <property type="match status" value="1"/>
</dbReference>
<accession>A0A9W6KXE5</accession>
<name>A0A9W6KXE5_9ACTN</name>
<dbReference type="Gene3D" id="1.20.1250.20">
    <property type="entry name" value="MFS general substrate transporter like domains"/>
    <property type="match status" value="1"/>
</dbReference>
<evidence type="ECO:0000256" key="5">
    <source>
        <dbReference type="ARBA" id="ARBA00022692"/>
    </source>
</evidence>
<dbReference type="RefSeq" id="WP_261964490.1">
    <property type="nucleotide sequence ID" value="NZ_BAAAXA010000001.1"/>
</dbReference>
<reference evidence="10" key="2">
    <citation type="submission" date="2023-01" db="EMBL/GenBank/DDBJ databases">
        <authorList>
            <person name="Sun Q."/>
            <person name="Evtushenko L."/>
        </authorList>
    </citation>
    <scope>NUCLEOTIDE SEQUENCE</scope>
    <source>
        <strain evidence="10">VKM Ac-1321</strain>
    </source>
</reference>
<evidence type="ECO:0000256" key="4">
    <source>
        <dbReference type="ARBA" id="ARBA00022475"/>
    </source>
</evidence>
<comment type="similarity">
    <text evidence="2">Belongs to the major facilitator superfamily. EmrB family.</text>
</comment>
<evidence type="ECO:0000259" key="9">
    <source>
        <dbReference type="PROSITE" id="PS50850"/>
    </source>
</evidence>
<dbReference type="InterPro" id="IPR020846">
    <property type="entry name" value="MFS_dom"/>
</dbReference>
<feature type="transmembrane region" description="Helical" evidence="8">
    <location>
        <begin position="129"/>
        <end position="152"/>
    </location>
</feature>
<dbReference type="Gene3D" id="1.20.1720.10">
    <property type="entry name" value="Multidrug resistance protein D"/>
    <property type="match status" value="1"/>
</dbReference>
<keyword evidence="11" id="KW-1185">Reference proteome</keyword>
<feature type="transmembrane region" description="Helical" evidence="8">
    <location>
        <begin position="192"/>
        <end position="212"/>
    </location>
</feature>
<dbReference type="PANTHER" id="PTHR42718">
    <property type="entry name" value="MAJOR FACILITATOR SUPERFAMILY MULTIDRUG TRANSPORTER MFSC"/>
    <property type="match status" value="1"/>
</dbReference>
<feature type="transmembrane region" description="Helical" evidence="8">
    <location>
        <begin position="378"/>
        <end position="398"/>
    </location>
</feature>
<evidence type="ECO:0000256" key="8">
    <source>
        <dbReference type="SAM" id="Phobius"/>
    </source>
</evidence>
<evidence type="ECO:0000313" key="11">
    <source>
        <dbReference type="Proteomes" id="UP001143480"/>
    </source>
</evidence>
<dbReference type="Pfam" id="PF07690">
    <property type="entry name" value="MFS_1"/>
    <property type="match status" value="1"/>
</dbReference>
<dbReference type="SUPFAM" id="SSF103473">
    <property type="entry name" value="MFS general substrate transporter"/>
    <property type="match status" value="1"/>
</dbReference>
<evidence type="ECO:0000256" key="1">
    <source>
        <dbReference type="ARBA" id="ARBA00004651"/>
    </source>
</evidence>
<feature type="transmembrane region" description="Helical" evidence="8">
    <location>
        <begin position="285"/>
        <end position="307"/>
    </location>
</feature>
<feature type="transmembrane region" description="Helical" evidence="8">
    <location>
        <begin position="72"/>
        <end position="91"/>
    </location>
</feature>
<feature type="transmembrane region" description="Helical" evidence="8">
    <location>
        <begin position="103"/>
        <end position="122"/>
    </location>
</feature>
<evidence type="ECO:0000313" key="10">
    <source>
        <dbReference type="EMBL" id="GLL08449.1"/>
    </source>
</evidence>
<dbReference type="PANTHER" id="PTHR42718:SF9">
    <property type="entry name" value="MAJOR FACILITATOR SUPERFAMILY MULTIDRUG TRANSPORTER MFSC"/>
    <property type="match status" value="1"/>
</dbReference>
<dbReference type="InterPro" id="IPR011701">
    <property type="entry name" value="MFS"/>
</dbReference>
<dbReference type="EMBL" id="BSFP01000148">
    <property type="protein sequence ID" value="GLL08449.1"/>
    <property type="molecule type" value="Genomic_DNA"/>
</dbReference>
<feature type="transmembrane region" description="Helical" evidence="8">
    <location>
        <begin position="313"/>
        <end position="334"/>
    </location>
</feature>
<keyword evidence="7 8" id="KW-0472">Membrane</keyword>
<sequence>MRRWIALVLLSLGVSMIIVDATIVNVIVPVLVRDLRLTSTDTQWVNEVYSLVFAALLLTSGSLADRLGRRRIFLLGVGVFAVASVACALAQRTPALIGGRVGQGIGGAMILPTSLSLINATFRGRERGIAFAVWGSTIGATAALGPLIGGWLATDASWRWAFGVNVPVALVIVAVLPVVLHESREKVRRPGLDVLGSLLSAVGFAALVFALIEGRTYGWWSSIRPFDLGGFAWNAAVSPIPVAFAVAALVLGGFVVYERRRQRTGRAVLLDLDLLRIESFRNGNIAAMVVSLGEFGLLFALPLWLQYTLGYSALRTGVALLPLAIGSFLASGIAQPLTGRLGAVAVVRLGIVAEIAGVGGLGLVVGADTPWWASAVPLLVYGVGVGLATAQLTGIVLAEVPVDAGGQASGTQSVSRQIGSALGIAVLGTVLFSRLQAGLAERLAGTPGGDRIADAVGASAGGAISGLAADPATAAAATAARLALAHAASVTAYTAAGFLLLGLLATRTLGPPRTSARLEPADAPAPQQSR</sequence>
<keyword evidence="4" id="KW-1003">Cell membrane</keyword>
<protein>
    <submittedName>
        <fullName evidence="10">MFS transporter</fullName>
    </submittedName>
</protein>
<dbReference type="CDD" id="cd17321">
    <property type="entry name" value="MFS_MMR_MDR_like"/>
    <property type="match status" value="1"/>
</dbReference>
<feature type="transmembrane region" description="Helical" evidence="8">
    <location>
        <begin position="48"/>
        <end position="65"/>
    </location>
</feature>
<feature type="transmembrane region" description="Helical" evidence="8">
    <location>
        <begin position="232"/>
        <end position="257"/>
    </location>
</feature>
<gene>
    <name evidence="10" type="ORF">GCM10017581_102120</name>
</gene>
<proteinExistence type="inferred from homology"/>
<feature type="transmembrane region" description="Helical" evidence="8">
    <location>
        <begin position="158"/>
        <end position="180"/>
    </location>
</feature>
<dbReference type="AlphaFoldDB" id="A0A9W6KXE5"/>
<comment type="subcellular location">
    <subcellularLocation>
        <location evidence="1">Cell membrane</location>
        <topology evidence="1">Multi-pass membrane protein</topology>
    </subcellularLocation>
</comment>
<reference evidence="10" key="1">
    <citation type="journal article" date="2014" name="Int. J. Syst. Evol. Microbiol.">
        <title>Complete genome sequence of Corynebacterium casei LMG S-19264T (=DSM 44701T), isolated from a smear-ripened cheese.</title>
        <authorList>
            <consortium name="US DOE Joint Genome Institute (JGI-PGF)"/>
            <person name="Walter F."/>
            <person name="Albersmeier A."/>
            <person name="Kalinowski J."/>
            <person name="Ruckert C."/>
        </authorList>
    </citation>
    <scope>NUCLEOTIDE SEQUENCE</scope>
    <source>
        <strain evidence="10">VKM Ac-1321</strain>
    </source>
</reference>
<feature type="transmembrane region" description="Helical" evidence="8">
    <location>
        <begin position="483"/>
        <end position="505"/>
    </location>
</feature>
<dbReference type="GO" id="GO:0022857">
    <property type="term" value="F:transmembrane transporter activity"/>
    <property type="evidence" value="ECO:0007669"/>
    <property type="project" value="InterPro"/>
</dbReference>
<feature type="transmembrane region" description="Helical" evidence="8">
    <location>
        <begin position="7"/>
        <end position="28"/>
    </location>
</feature>
<feature type="transmembrane region" description="Helical" evidence="8">
    <location>
        <begin position="346"/>
        <end position="366"/>
    </location>
</feature>
<organism evidence="10 11">
    <name type="scientific">Dactylosporangium matsuzakiense</name>
    <dbReference type="NCBI Taxonomy" id="53360"/>
    <lineage>
        <taxon>Bacteria</taxon>
        <taxon>Bacillati</taxon>
        <taxon>Actinomycetota</taxon>
        <taxon>Actinomycetes</taxon>
        <taxon>Micromonosporales</taxon>
        <taxon>Micromonosporaceae</taxon>
        <taxon>Dactylosporangium</taxon>
    </lineage>
</organism>
<evidence type="ECO:0000256" key="7">
    <source>
        <dbReference type="ARBA" id="ARBA00023136"/>
    </source>
</evidence>
<evidence type="ECO:0000256" key="2">
    <source>
        <dbReference type="ARBA" id="ARBA00008537"/>
    </source>
</evidence>
<dbReference type="Proteomes" id="UP001143480">
    <property type="component" value="Unassembled WGS sequence"/>
</dbReference>
<keyword evidence="3" id="KW-0813">Transport</keyword>
<keyword evidence="5 8" id="KW-0812">Transmembrane</keyword>
<comment type="caution">
    <text evidence="10">The sequence shown here is derived from an EMBL/GenBank/DDBJ whole genome shotgun (WGS) entry which is preliminary data.</text>
</comment>
<keyword evidence="6 8" id="KW-1133">Transmembrane helix</keyword>
<feature type="domain" description="Major facilitator superfamily (MFS) profile" evidence="9">
    <location>
        <begin position="6"/>
        <end position="514"/>
    </location>
</feature>
<dbReference type="InterPro" id="IPR004638">
    <property type="entry name" value="EmrB-like"/>
</dbReference>
<evidence type="ECO:0000256" key="6">
    <source>
        <dbReference type="ARBA" id="ARBA00022989"/>
    </source>
</evidence>
<dbReference type="NCBIfam" id="TIGR00711">
    <property type="entry name" value="efflux_EmrB"/>
    <property type="match status" value="1"/>
</dbReference>
<dbReference type="InterPro" id="IPR036259">
    <property type="entry name" value="MFS_trans_sf"/>
</dbReference>
<feature type="transmembrane region" description="Helical" evidence="8">
    <location>
        <begin position="418"/>
        <end position="437"/>
    </location>
</feature>
<evidence type="ECO:0000256" key="3">
    <source>
        <dbReference type="ARBA" id="ARBA00022448"/>
    </source>
</evidence>
<dbReference type="GO" id="GO:0005886">
    <property type="term" value="C:plasma membrane"/>
    <property type="evidence" value="ECO:0007669"/>
    <property type="project" value="UniProtKB-SubCell"/>
</dbReference>